<dbReference type="Proteomes" id="UP001321861">
    <property type="component" value="Chromosome"/>
</dbReference>
<dbReference type="EMBL" id="AP026802">
    <property type="protein sequence ID" value="BDR57779.1"/>
    <property type="molecule type" value="Genomic_DNA"/>
</dbReference>
<reference evidence="1 2" key="1">
    <citation type="journal article" date="2023" name="Microbiol. Spectr.">
        <title>Symbiosis of Carpenter Bees with Uncharacterized Lactic Acid Bacteria Showing NAD Auxotrophy.</title>
        <authorList>
            <person name="Kawasaki S."/>
            <person name="Ozawa K."/>
            <person name="Mori T."/>
            <person name="Yamamoto A."/>
            <person name="Ito M."/>
            <person name="Ohkuma M."/>
            <person name="Sakamoto M."/>
            <person name="Matsutani M."/>
        </authorList>
    </citation>
    <scope>NUCLEOTIDE SEQUENCE [LARGE SCALE GENOMIC DNA]</scope>
    <source>
        <strain evidence="1 2">XA3</strain>
    </source>
</reference>
<evidence type="ECO:0000313" key="1">
    <source>
        <dbReference type="EMBL" id="BDR57779.1"/>
    </source>
</evidence>
<proteinExistence type="predicted"/>
<dbReference type="PANTHER" id="PTHR30595:SF6">
    <property type="entry name" value="SCHLAFEN ALBA-2 DOMAIN-CONTAINING PROTEIN"/>
    <property type="match status" value="1"/>
</dbReference>
<protein>
    <recommendedName>
        <fullName evidence="3">ATP-dependent DNA helicase RecG C-terminal domain-containing protein</fullName>
    </recommendedName>
</protein>
<dbReference type="Pfam" id="PF13749">
    <property type="entry name" value="HATPase_c_4"/>
    <property type="match status" value="1"/>
</dbReference>
<dbReference type="InterPro" id="IPR038475">
    <property type="entry name" value="RecG_C_sf"/>
</dbReference>
<dbReference type="PANTHER" id="PTHR30595">
    <property type="entry name" value="GLPR-RELATED TRANSCRIPTIONAL REPRESSOR"/>
    <property type="match status" value="1"/>
</dbReference>
<organism evidence="1 2">
    <name type="scientific">Xylocopilactobacillus apicola</name>
    <dbReference type="NCBI Taxonomy" id="2932184"/>
    <lineage>
        <taxon>Bacteria</taxon>
        <taxon>Bacillati</taxon>
        <taxon>Bacillota</taxon>
        <taxon>Bacilli</taxon>
        <taxon>Lactobacillales</taxon>
        <taxon>Lactobacillaceae</taxon>
        <taxon>Xylocopilactobacillus</taxon>
    </lineage>
</organism>
<evidence type="ECO:0008006" key="3">
    <source>
        <dbReference type="Google" id="ProtNLM"/>
    </source>
</evidence>
<evidence type="ECO:0000313" key="2">
    <source>
        <dbReference type="Proteomes" id="UP001321861"/>
    </source>
</evidence>
<dbReference type="Gene3D" id="3.30.565.60">
    <property type="match status" value="1"/>
</dbReference>
<accession>A0AAU9CUU6</accession>
<dbReference type="AlphaFoldDB" id="A0AAU9CUU6"/>
<gene>
    <name evidence="1" type="ORF">XA3_02200</name>
</gene>
<dbReference type="KEGG" id="xap:XA3_02200"/>
<sequence>MIQETKLIGPLPRILNSAKKTLTNQLRSFDPDRCKFSGEEHYPTDAWFEGLLNAVIHRSYRIKDPITIDIFDDHLKILSPGSFPEGITTENICKNELGRNPAIGAGIASFGGTGKGVSRIFSEMNAAGLPEPIYITRSDSVKLVLKNRSSI</sequence>
<keyword evidence="2" id="KW-1185">Reference proteome</keyword>
<name>A0AAU9CUU6_9LACO</name>